<evidence type="ECO:0000313" key="4">
    <source>
        <dbReference type="Proteomes" id="UP001166304"/>
    </source>
</evidence>
<name>A0AA41KI99_9EURY</name>
<dbReference type="EMBL" id="JAHQXE010000002">
    <property type="protein sequence ID" value="MBV0901478.1"/>
    <property type="molecule type" value="Genomic_DNA"/>
</dbReference>
<dbReference type="InterPro" id="IPR058272">
    <property type="entry name" value="DUF7966"/>
</dbReference>
<evidence type="ECO:0000256" key="2">
    <source>
        <dbReference type="SAM" id="MobiDB-lite"/>
    </source>
</evidence>
<evidence type="ECO:0000313" key="3">
    <source>
        <dbReference type="EMBL" id="MBV0901478.1"/>
    </source>
</evidence>
<comment type="caution">
    <text evidence="3">The sequence shown here is derived from an EMBL/GenBank/DDBJ whole genome shotgun (WGS) entry which is preliminary data.</text>
</comment>
<feature type="region of interest" description="Disordered" evidence="2">
    <location>
        <begin position="16"/>
        <end position="51"/>
    </location>
</feature>
<reference evidence="3" key="1">
    <citation type="submission" date="2021-06" db="EMBL/GenBank/DDBJ databases">
        <title>New haloarchaea isolates fom saline soil.</title>
        <authorList>
            <person name="Duran-Viseras A."/>
            <person name="Sanchez-Porro C.S."/>
            <person name="Ventosa A."/>
        </authorList>
    </citation>
    <scope>NUCLEOTIDE SEQUENCE</scope>
    <source>
        <strain evidence="3">JCM 18369</strain>
    </source>
</reference>
<evidence type="ECO:0000256" key="1">
    <source>
        <dbReference type="SAM" id="Coils"/>
    </source>
</evidence>
<dbReference type="Pfam" id="PF25920">
    <property type="entry name" value="DUF7966"/>
    <property type="match status" value="1"/>
</dbReference>
<keyword evidence="4" id="KW-1185">Reference proteome</keyword>
<sequence length="119" mass="12482">MVDSEDVRAALAALASGEAESADGFGEIELARTPNQGDAPERPRPESGPNDYRAIIERASAAVEDLDAAAAFAEEVGVDALDAAVRQAEREVSALAGDGRAARAAFRRYRHAARDGESE</sequence>
<feature type="coiled-coil region" evidence="1">
    <location>
        <begin position="56"/>
        <end position="98"/>
    </location>
</feature>
<organism evidence="3 4">
    <name type="scientific">Haloarcula salina</name>
    <dbReference type="NCBI Taxonomy" id="1429914"/>
    <lineage>
        <taxon>Archaea</taxon>
        <taxon>Methanobacteriati</taxon>
        <taxon>Methanobacteriota</taxon>
        <taxon>Stenosarchaea group</taxon>
        <taxon>Halobacteria</taxon>
        <taxon>Halobacteriales</taxon>
        <taxon>Haloarculaceae</taxon>
        <taxon>Haloarcula</taxon>
    </lineage>
</organism>
<gene>
    <name evidence="3" type="ORF">KTS37_06705</name>
</gene>
<accession>A0AA41KI99</accession>
<proteinExistence type="predicted"/>
<dbReference type="AlphaFoldDB" id="A0AA41KI99"/>
<dbReference type="Proteomes" id="UP001166304">
    <property type="component" value="Unassembled WGS sequence"/>
</dbReference>
<keyword evidence="1" id="KW-0175">Coiled coil</keyword>
<protein>
    <submittedName>
        <fullName evidence="3">Uncharacterized protein</fullName>
    </submittedName>
</protein>
<dbReference type="RefSeq" id="WP_162412687.1">
    <property type="nucleotide sequence ID" value="NZ_JAHQXE010000002.1"/>
</dbReference>